<reference evidence="1" key="1">
    <citation type="submission" date="2023-04" db="EMBL/GenBank/DDBJ databases">
        <title>Phytophthora lilii NBRC 32176.</title>
        <authorList>
            <person name="Ichikawa N."/>
            <person name="Sato H."/>
            <person name="Tonouchi N."/>
        </authorList>
    </citation>
    <scope>NUCLEOTIDE SEQUENCE</scope>
    <source>
        <strain evidence="1">NBRC 32176</strain>
    </source>
</reference>
<gene>
    <name evidence="1" type="ORF">Plil01_000896400</name>
</gene>
<dbReference type="EMBL" id="BSXW01000442">
    <property type="protein sequence ID" value="GMF22467.1"/>
    <property type="molecule type" value="Genomic_DNA"/>
</dbReference>
<protein>
    <submittedName>
        <fullName evidence="1">Unnamed protein product</fullName>
    </submittedName>
</protein>
<dbReference type="SUPFAM" id="SSF48403">
    <property type="entry name" value="Ankyrin repeat"/>
    <property type="match status" value="1"/>
</dbReference>
<organism evidence="1 2">
    <name type="scientific">Phytophthora lilii</name>
    <dbReference type="NCBI Taxonomy" id="2077276"/>
    <lineage>
        <taxon>Eukaryota</taxon>
        <taxon>Sar</taxon>
        <taxon>Stramenopiles</taxon>
        <taxon>Oomycota</taxon>
        <taxon>Peronosporomycetes</taxon>
        <taxon>Peronosporales</taxon>
        <taxon>Peronosporaceae</taxon>
        <taxon>Phytophthora</taxon>
    </lineage>
</organism>
<name>A0A9W6TYI0_9STRA</name>
<dbReference type="Proteomes" id="UP001165083">
    <property type="component" value="Unassembled WGS sequence"/>
</dbReference>
<dbReference type="PANTHER" id="PTHR46586">
    <property type="entry name" value="ANKYRIN REPEAT-CONTAINING PROTEIN"/>
    <property type="match status" value="1"/>
</dbReference>
<proteinExistence type="predicted"/>
<dbReference type="AlphaFoldDB" id="A0A9W6TYI0"/>
<comment type="caution">
    <text evidence="1">The sequence shown here is derived from an EMBL/GenBank/DDBJ whole genome shotgun (WGS) entry which is preliminary data.</text>
</comment>
<dbReference type="InterPro" id="IPR052050">
    <property type="entry name" value="SecEffector_AnkRepeat"/>
</dbReference>
<dbReference type="InterPro" id="IPR002110">
    <property type="entry name" value="Ankyrin_rpt"/>
</dbReference>
<keyword evidence="2" id="KW-1185">Reference proteome</keyword>
<dbReference type="Pfam" id="PF13637">
    <property type="entry name" value="Ank_4"/>
    <property type="match status" value="2"/>
</dbReference>
<accession>A0A9W6TYI0</accession>
<evidence type="ECO:0000313" key="1">
    <source>
        <dbReference type="EMBL" id="GMF22467.1"/>
    </source>
</evidence>
<dbReference type="InterPro" id="IPR036770">
    <property type="entry name" value="Ankyrin_rpt-contain_sf"/>
</dbReference>
<sequence length="306" mass="34164">MLKWLLENKLIEAGRVMEKAAEGGWLEFAKYLEILNGFDMPKGNSAERKSWTSSGCTMSSAVSCGSLDTVRWLFETFRYEVALFGGDPRIIDTAASMCVKYLHELATMITEQNQIKKRKRGESKSWRCPSCTTSAMDQAATYYHIDVVQWLHENRKEGCTAAAIDGAAANGHFGMVKWLFKHRTEGCTTKAMDMAAQNGHLDVVRWLHYHVRDGCTTEAMDSAACAGHLRGCQWLHTHRSEGCSTKAMDEAARTGDLEMIKWLHYNRSEGCSTDAMDNAAACGKLEVVKWLHRNRSEGCTSRGPGC</sequence>
<dbReference type="Gene3D" id="1.25.40.20">
    <property type="entry name" value="Ankyrin repeat-containing domain"/>
    <property type="match status" value="1"/>
</dbReference>
<evidence type="ECO:0000313" key="2">
    <source>
        <dbReference type="Proteomes" id="UP001165083"/>
    </source>
</evidence>
<dbReference type="OrthoDB" id="109010at2759"/>
<dbReference type="PANTHER" id="PTHR46586:SF3">
    <property type="entry name" value="ANKYRIN REPEAT-CONTAINING PROTEIN"/>
    <property type="match status" value="1"/>
</dbReference>